<dbReference type="InterPro" id="IPR001810">
    <property type="entry name" value="F-box_dom"/>
</dbReference>
<gene>
    <name evidence="3" type="ORF">EJ04DRAFT_575448</name>
</gene>
<comment type="caution">
    <text evidence="3">The sequence shown here is derived from an EMBL/GenBank/DDBJ whole genome shotgun (WGS) entry which is preliminary data.</text>
</comment>
<evidence type="ECO:0000256" key="1">
    <source>
        <dbReference type="SAM" id="MobiDB-lite"/>
    </source>
</evidence>
<accession>A0A9P4QYN2</accession>
<keyword evidence="4" id="KW-1185">Reference proteome</keyword>
<reference evidence="3" key="1">
    <citation type="journal article" date="2020" name="Stud. Mycol.">
        <title>101 Dothideomycetes genomes: a test case for predicting lifestyles and emergence of pathogens.</title>
        <authorList>
            <person name="Haridas S."/>
            <person name="Albert R."/>
            <person name="Binder M."/>
            <person name="Bloem J."/>
            <person name="Labutti K."/>
            <person name="Salamov A."/>
            <person name="Andreopoulos B."/>
            <person name="Baker S."/>
            <person name="Barry K."/>
            <person name="Bills G."/>
            <person name="Bluhm B."/>
            <person name="Cannon C."/>
            <person name="Castanera R."/>
            <person name="Culley D."/>
            <person name="Daum C."/>
            <person name="Ezra D."/>
            <person name="Gonzalez J."/>
            <person name="Henrissat B."/>
            <person name="Kuo A."/>
            <person name="Liang C."/>
            <person name="Lipzen A."/>
            <person name="Lutzoni F."/>
            <person name="Magnuson J."/>
            <person name="Mondo S."/>
            <person name="Nolan M."/>
            <person name="Ohm R."/>
            <person name="Pangilinan J."/>
            <person name="Park H.-J."/>
            <person name="Ramirez L."/>
            <person name="Alfaro M."/>
            <person name="Sun H."/>
            <person name="Tritt A."/>
            <person name="Yoshinaga Y."/>
            <person name="Zwiers L.-H."/>
            <person name="Turgeon B."/>
            <person name="Goodwin S."/>
            <person name="Spatafora J."/>
            <person name="Crous P."/>
            <person name="Grigoriev I."/>
        </authorList>
    </citation>
    <scope>NUCLEOTIDE SEQUENCE</scope>
    <source>
        <strain evidence="3">CBS 125425</strain>
    </source>
</reference>
<feature type="domain" description="F-box" evidence="2">
    <location>
        <begin position="1"/>
        <end position="44"/>
    </location>
</feature>
<dbReference type="Proteomes" id="UP000799444">
    <property type="component" value="Unassembled WGS sequence"/>
</dbReference>
<organism evidence="3 4">
    <name type="scientific">Polyplosphaeria fusca</name>
    <dbReference type="NCBI Taxonomy" id="682080"/>
    <lineage>
        <taxon>Eukaryota</taxon>
        <taxon>Fungi</taxon>
        <taxon>Dikarya</taxon>
        <taxon>Ascomycota</taxon>
        <taxon>Pezizomycotina</taxon>
        <taxon>Dothideomycetes</taxon>
        <taxon>Pleosporomycetidae</taxon>
        <taxon>Pleosporales</taxon>
        <taxon>Tetraplosphaeriaceae</taxon>
        <taxon>Polyplosphaeria</taxon>
    </lineage>
</organism>
<sequence length="471" mass="54180">MRLDDLPDDILVLSFSQCDIDTLFAIRLACRSLRAVTDAYIKTIAPNVARNTFPSASPFVQTPCEGPSLHWLRGLIPAYLAAVTLDKDKLRRFPYINSGYPYGIPYESEDPKAIYWRRRLANGWKVMRSFHLISRDVYAPGGQALYERAKLIKRVSSGMRTSRMWQAVSCPYQACTEHGMKHIFDSKSGQSGWSDSVEEVRRKESLVLKKRLASLRALTQDELLDYTYLWRLFLWTFRPYRKPATSLPDCIDGKSQVASDVRWQAEISSISQGCSWLMWFLLHFGTTPFWRQWKPDDAVNSGQANSVRDLIWKERSSRSHHQIELEREYMARFEFALRRRCLSRGQNARLDLEIREGRVVKTVSLECIPWDYDQAPIISKPACDFPWYSGRKLVWLARDVWMMLGEGTIQAPPATSPNSADGEENEEVGGFGDETRGALVDVPYLVYLGLKDAQDMDDESEWFHDGVGMHF</sequence>
<dbReference type="EMBL" id="ML996126">
    <property type="protein sequence ID" value="KAF2736308.1"/>
    <property type="molecule type" value="Genomic_DNA"/>
</dbReference>
<feature type="region of interest" description="Disordered" evidence="1">
    <location>
        <begin position="411"/>
        <end position="433"/>
    </location>
</feature>
<protein>
    <recommendedName>
        <fullName evidence="2">F-box domain-containing protein</fullName>
    </recommendedName>
</protein>
<dbReference type="OrthoDB" id="5279806at2759"/>
<name>A0A9P4QYN2_9PLEO</name>
<dbReference type="PROSITE" id="PS50181">
    <property type="entry name" value="FBOX"/>
    <property type="match status" value="1"/>
</dbReference>
<dbReference type="CDD" id="cd09917">
    <property type="entry name" value="F-box_SF"/>
    <property type="match status" value="1"/>
</dbReference>
<evidence type="ECO:0000313" key="4">
    <source>
        <dbReference type="Proteomes" id="UP000799444"/>
    </source>
</evidence>
<dbReference type="Pfam" id="PF00646">
    <property type="entry name" value="F-box"/>
    <property type="match status" value="1"/>
</dbReference>
<proteinExistence type="predicted"/>
<dbReference type="AlphaFoldDB" id="A0A9P4QYN2"/>
<evidence type="ECO:0000259" key="2">
    <source>
        <dbReference type="PROSITE" id="PS50181"/>
    </source>
</evidence>
<evidence type="ECO:0000313" key="3">
    <source>
        <dbReference type="EMBL" id="KAF2736308.1"/>
    </source>
</evidence>